<sequence length="105" mass="11777">MPLAPETKLNTQAVVTDTQGFSALTLLLVYSGHRVFPCRERRCSFKHRANQPCISITKATIKSSFIRPDGSTHVQPQRQIVLLGFPFFFTKVELNSGKLLEGSNR</sequence>
<protein>
    <submittedName>
        <fullName evidence="1">Uncharacterized protein</fullName>
    </submittedName>
</protein>
<accession>A0ABU7D6G4</accession>
<comment type="caution">
    <text evidence="1">The sequence shown here is derived from an EMBL/GenBank/DDBJ whole genome shotgun (WGS) entry which is preliminary data.</text>
</comment>
<proteinExistence type="predicted"/>
<keyword evidence="2" id="KW-1185">Reference proteome</keyword>
<reference evidence="1 2" key="1">
    <citation type="submission" date="2021-06" db="EMBL/GenBank/DDBJ databases">
        <authorList>
            <person name="Palmer J.M."/>
        </authorList>
    </citation>
    <scope>NUCLEOTIDE SEQUENCE [LARGE SCALE GENOMIC DNA]</scope>
    <source>
        <strain evidence="1 2">CL_MEX2019</strain>
        <tissue evidence="1">Muscle</tissue>
    </source>
</reference>
<evidence type="ECO:0000313" key="1">
    <source>
        <dbReference type="EMBL" id="MED6270762.1"/>
    </source>
</evidence>
<gene>
    <name evidence="1" type="ORF">CHARACLAT_013545</name>
</gene>
<organism evidence="1 2">
    <name type="scientific">Characodon lateralis</name>
    <dbReference type="NCBI Taxonomy" id="208331"/>
    <lineage>
        <taxon>Eukaryota</taxon>
        <taxon>Metazoa</taxon>
        <taxon>Chordata</taxon>
        <taxon>Craniata</taxon>
        <taxon>Vertebrata</taxon>
        <taxon>Euteleostomi</taxon>
        <taxon>Actinopterygii</taxon>
        <taxon>Neopterygii</taxon>
        <taxon>Teleostei</taxon>
        <taxon>Neoteleostei</taxon>
        <taxon>Acanthomorphata</taxon>
        <taxon>Ovalentaria</taxon>
        <taxon>Atherinomorphae</taxon>
        <taxon>Cyprinodontiformes</taxon>
        <taxon>Goodeidae</taxon>
        <taxon>Characodon</taxon>
    </lineage>
</organism>
<evidence type="ECO:0000313" key="2">
    <source>
        <dbReference type="Proteomes" id="UP001352852"/>
    </source>
</evidence>
<name>A0ABU7D6G4_9TELE</name>
<dbReference type="EMBL" id="JAHUTJ010017374">
    <property type="protein sequence ID" value="MED6270762.1"/>
    <property type="molecule type" value="Genomic_DNA"/>
</dbReference>
<dbReference type="Proteomes" id="UP001352852">
    <property type="component" value="Unassembled WGS sequence"/>
</dbReference>